<keyword evidence="2" id="KW-1185">Reference proteome</keyword>
<dbReference type="RefSeq" id="WP_318585106.1">
    <property type="nucleotide sequence ID" value="NZ_JAWRCP010000001.1"/>
</dbReference>
<dbReference type="EMBL" id="JAWRCP010000001">
    <property type="protein sequence ID" value="MDW6093421.1"/>
    <property type="molecule type" value="Genomic_DNA"/>
</dbReference>
<proteinExistence type="predicted"/>
<evidence type="ECO:0000313" key="1">
    <source>
        <dbReference type="EMBL" id="MDW6093421.1"/>
    </source>
</evidence>
<accession>A0ABU4IVH3</accession>
<dbReference type="Proteomes" id="UP001279860">
    <property type="component" value="Unassembled WGS sequence"/>
</dbReference>
<sequence>MGYSFLPKLSVVDSLSKSFKYQLRDSYLEILRETNEFDSEIFPRKMHDDFSLIKPDLLNGFHSVVYHHAIELLNEEKYIEAKDILASIIYGNVDSHTGIVLNSQIDTTLLNLMLEKSIIGLDSYKIDLEPMEKEADITAKENLEYGMSILKDCESSLYDETKNLVSSIVFFSSKKGVGNNKLYSLTSNAMQSLIMIEGRHNNSWIFLLDKYIHEAAHSLLFAINLKEELFYNSEDERYSSPLRKDPRPLSGIYHATFVIQRLIYAFKNILKKAMLNTADKESIQKILEFYLERVNDGYETITKYGKLSPVAKYMIEEGQATIQSA</sequence>
<comment type="caution">
    <text evidence="1">The sequence shown here is derived from an EMBL/GenBank/DDBJ whole genome shotgun (WGS) entry which is preliminary data.</text>
</comment>
<dbReference type="NCBIfam" id="TIGR04267">
    <property type="entry name" value="mod_HExxH"/>
    <property type="match status" value="1"/>
</dbReference>
<dbReference type="InterPro" id="IPR026337">
    <property type="entry name" value="AKG_HExxH"/>
</dbReference>
<name>A0ABU4IVH3_9VIBR</name>
<gene>
    <name evidence="1" type="ORF">SBX64_12770</name>
</gene>
<reference evidence="1 2" key="1">
    <citation type="submission" date="2023-11" db="EMBL/GenBank/DDBJ databases">
        <title>Plant-associative lifestyle of Vibrio porteresiae and its evolutionary dynamics.</title>
        <authorList>
            <person name="Rameshkumar N."/>
            <person name="Kirti K."/>
        </authorList>
    </citation>
    <scope>NUCLEOTIDE SEQUENCE [LARGE SCALE GENOMIC DNA]</scope>
    <source>
        <strain evidence="1 2">MSSRF7</strain>
    </source>
</reference>
<protein>
    <submittedName>
        <fullName evidence="1">HEXXH motif-containing putative peptide modification protein</fullName>
    </submittedName>
</protein>
<organism evidence="1 2">
    <name type="scientific">Vibrio rhizosphaerae</name>
    <dbReference type="NCBI Taxonomy" id="398736"/>
    <lineage>
        <taxon>Bacteria</taxon>
        <taxon>Pseudomonadati</taxon>
        <taxon>Pseudomonadota</taxon>
        <taxon>Gammaproteobacteria</taxon>
        <taxon>Vibrionales</taxon>
        <taxon>Vibrionaceae</taxon>
        <taxon>Vibrio</taxon>
    </lineage>
</organism>
<evidence type="ECO:0000313" key="2">
    <source>
        <dbReference type="Proteomes" id="UP001279860"/>
    </source>
</evidence>